<keyword evidence="7" id="KW-1133">Transmembrane helix</keyword>
<dbReference type="PROSITE" id="PS50076">
    <property type="entry name" value="DNAJ_2"/>
    <property type="match status" value="1"/>
</dbReference>
<sequence length="410" mass="45320">MRRCSGSLYEALHVEKEATPSDIKKAYYKLALQLHPDKTGGATTEEFKKIQEANAILSDPEMRQKYDMFGKEGLQQLSSMGVPAEYLNVMVIRAVMLLTLVFSMLYLIWAALVVARIDHHPTWEWGAVWTPVWLICIALVVIAVPITVQGVTNKNLDLVSVGGMLALILVCNAVFVAALDDRLSWSQAAVPFFVFYCVEIVRSIVAHRFSRFQEFHQMFPSTDSDGLSGPCHPLYLTAIAWEVWRIATNLAFMIALYLRATKPEYAALDFYRIATPLILRFIVAVLHMWYMIWTVGHREPISKKLVSMITASLVALPPLYTICMIASKANAMLNLDGSYNPSAAVCAVFVFIGMSALVLGSCMAACCVSLESMEAAQQAAYEQQADAADATTPSNEADGDGIPPPYQNVV</sequence>
<reference evidence="10" key="1">
    <citation type="submission" date="2015-09" db="EMBL/GenBank/DDBJ databases">
        <authorList>
            <consortium name="Pathogen Informatics"/>
        </authorList>
    </citation>
    <scope>NUCLEOTIDE SEQUENCE [LARGE SCALE GENOMIC DNA]</scope>
    <source>
        <strain evidence="10">Lake Konstanz</strain>
    </source>
</reference>
<keyword evidence="10" id="KW-1185">Reference proteome</keyword>
<dbReference type="InterPro" id="IPR051434">
    <property type="entry name" value="DnaJ_C_subfamily_member5"/>
</dbReference>
<feature type="domain" description="J" evidence="8">
    <location>
        <begin position="7"/>
        <end position="70"/>
    </location>
</feature>
<dbReference type="GO" id="GO:0005737">
    <property type="term" value="C:cytoplasm"/>
    <property type="evidence" value="ECO:0007669"/>
    <property type="project" value="UniProtKB-ARBA"/>
</dbReference>
<dbReference type="AlphaFoldDB" id="A0A0S4JJT4"/>
<evidence type="ECO:0000256" key="1">
    <source>
        <dbReference type="ARBA" id="ARBA00004635"/>
    </source>
</evidence>
<keyword evidence="2 7" id="KW-0472">Membrane</keyword>
<evidence type="ECO:0000256" key="6">
    <source>
        <dbReference type="SAM" id="MobiDB-lite"/>
    </source>
</evidence>
<dbReference type="SMART" id="SM00271">
    <property type="entry name" value="DnaJ"/>
    <property type="match status" value="1"/>
</dbReference>
<feature type="transmembrane region" description="Helical" evidence="7">
    <location>
        <begin position="127"/>
        <end position="146"/>
    </location>
</feature>
<feature type="transmembrane region" description="Helical" evidence="7">
    <location>
        <begin position="234"/>
        <end position="258"/>
    </location>
</feature>
<dbReference type="VEuPathDB" id="TriTrypDB:BSAL_33725"/>
<dbReference type="CDD" id="cd06257">
    <property type="entry name" value="DnaJ"/>
    <property type="match status" value="1"/>
</dbReference>
<dbReference type="PROSITE" id="PS00636">
    <property type="entry name" value="DNAJ_1"/>
    <property type="match status" value="1"/>
</dbReference>
<evidence type="ECO:0000256" key="7">
    <source>
        <dbReference type="SAM" id="Phobius"/>
    </source>
</evidence>
<evidence type="ECO:0000313" key="10">
    <source>
        <dbReference type="Proteomes" id="UP000051952"/>
    </source>
</evidence>
<keyword evidence="4" id="KW-0143">Chaperone</keyword>
<dbReference type="EMBL" id="CYKH01001960">
    <property type="protein sequence ID" value="CUG91719.1"/>
    <property type="molecule type" value="Genomic_DNA"/>
</dbReference>
<dbReference type="OMA" id="ISCYKID"/>
<dbReference type="Pfam" id="PF10269">
    <property type="entry name" value="Tmemb_185A"/>
    <property type="match status" value="1"/>
</dbReference>
<proteinExistence type="predicted"/>
<feature type="transmembrane region" description="Helical" evidence="7">
    <location>
        <begin position="158"/>
        <end position="179"/>
    </location>
</feature>
<protein>
    <submittedName>
        <fullName evidence="9">DNA-J chaperone, putative</fullName>
    </submittedName>
</protein>
<gene>
    <name evidence="9" type="ORF">BSAL_33725</name>
</gene>
<evidence type="ECO:0000256" key="4">
    <source>
        <dbReference type="ARBA" id="ARBA00023186"/>
    </source>
</evidence>
<dbReference type="PRINTS" id="PR00625">
    <property type="entry name" value="JDOMAIN"/>
</dbReference>
<dbReference type="InterPro" id="IPR001623">
    <property type="entry name" value="DnaJ_domain"/>
</dbReference>
<dbReference type="Pfam" id="PF00226">
    <property type="entry name" value="DnaJ"/>
    <property type="match status" value="1"/>
</dbReference>
<dbReference type="InterPro" id="IPR019396">
    <property type="entry name" value="TM_Fragile-X-F-assoc"/>
</dbReference>
<organism evidence="9 10">
    <name type="scientific">Bodo saltans</name>
    <name type="common">Flagellated protozoan</name>
    <dbReference type="NCBI Taxonomy" id="75058"/>
    <lineage>
        <taxon>Eukaryota</taxon>
        <taxon>Discoba</taxon>
        <taxon>Euglenozoa</taxon>
        <taxon>Kinetoplastea</taxon>
        <taxon>Metakinetoplastina</taxon>
        <taxon>Eubodonida</taxon>
        <taxon>Bodonidae</taxon>
        <taxon>Bodo</taxon>
    </lineage>
</organism>
<keyword evidence="7" id="KW-0812">Transmembrane</keyword>
<dbReference type="SUPFAM" id="SSF46565">
    <property type="entry name" value="Chaperone J-domain"/>
    <property type="match status" value="1"/>
</dbReference>
<dbReference type="InterPro" id="IPR036869">
    <property type="entry name" value="J_dom_sf"/>
</dbReference>
<dbReference type="GO" id="GO:0016020">
    <property type="term" value="C:membrane"/>
    <property type="evidence" value="ECO:0007669"/>
    <property type="project" value="UniProtKB-SubCell"/>
</dbReference>
<feature type="region of interest" description="Disordered" evidence="6">
    <location>
        <begin position="384"/>
        <end position="410"/>
    </location>
</feature>
<dbReference type="OrthoDB" id="10250354at2759"/>
<comment type="subcellular location">
    <subcellularLocation>
        <location evidence="1">Membrane</location>
        <topology evidence="1">Lipid-anchor</topology>
    </subcellularLocation>
</comment>
<dbReference type="InterPro" id="IPR018253">
    <property type="entry name" value="DnaJ_domain_CS"/>
</dbReference>
<feature type="transmembrane region" description="Helical" evidence="7">
    <location>
        <begin position="270"/>
        <end position="293"/>
    </location>
</feature>
<feature type="transmembrane region" description="Helical" evidence="7">
    <location>
        <begin position="94"/>
        <end position="115"/>
    </location>
</feature>
<keyword evidence="3" id="KW-0564">Palmitate</keyword>
<dbReference type="PANTHER" id="PTHR44027:SF7">
    <property type="entry name" value="DNAJ HOMOLOG SUBFAMILY C MEMBER 5 HOMOLOG"/>
    <property type="match status" value="1"/>
</dbReference>
<keyword evidence="5" id="KW-0449">Lipoprotein</keyword>
<feature type="transmembrane region" description="Helical" evidence="7">
    <location>
        <begin position="185"/>
        <end position="205"/>
    </location>
</feature>
<evidence type="ECO:0000259" key="8">
    <source>
        <dbReference type="PROSITE" id="PS50076"/>
    </source>
</evidence>
<name>A0A0S4JJT4_BODSA</name>
<evidence type="ECO:0000256" key="5">
    <source>
        <dbReference type="ARBA" id="ARBA00023288"/>
    </source>
</evidence>
<evidence type="ECO:0000313" key="9">
    <source>
        <dbReference type="EMBL" id="CUG91719.1"/>
    </source>
</evidence>
<feature type="transmembrane region" description="Helical" evidence="7">
    <location>
        <begin position="305"/>
        <end position="327"/>
    </location>
</feature>
<dbReference type="Proteomes" id="UP000051952">
    <property type="component" value="Unassembled WGS sequence"/>
</dbReference>
<feature type="transmembrane region" description="Helical" evidence="7">
    <location>
        <begin position="347"/>
        <end position="370"/>
    </location>
</feature>
<accession>A0A0S4JJT4</accession>
<evidence type="ECO:0000256" key="2">
    <source>
        <dbReference type="ARBA" id="ARBA00023136"/>
    </source>
</evidence>
<dbReference type="PANTHER" id="PTHR44027">
    <property type="entry name" value="DNAJ HOMOLOG SUBFAMILY C MEMBER 5 HOMOLOG"/>
    <property type="match status" value="1"/>
</dbReference>
<dbReference type="Gene3D" id="1.10.287.110">
    <property type="entry name" value="DnaJ domain"/>
    <property type="match status" value="1"/>
</dbReference>
<evidence type="ECO:0000256" key="3">
    <source>
        <dbReference type="ARBA" id="ARBA00023139"/>
    </source>
</evidence>